<dbReference type="InterPro" id="IPR047565">
    <property type="entry name" value="Alpha-macroglob_thiol-ester_cl"/>
</dbReference>
<accession>A0A839AGA2</accession>
<dbReference type="InterPro" id="IPR021868">
    <property type="entry name" value="Alpha_2_Macroglob_MG3"/>
</dbReference>
<dbReference type="Pfam" id="PF17973">
    <property type="entry name" value="bMG10"/>
    <property type="match status" value="1"/>
</dbReference>
<comment type="similarity">
    <text evidence="1">Belongs to the protease inhibitor I39 (alpha-2-macroglobulin) family. Bacterial alpha-2-macroglobulin subfamily.</text>
</comment>
<feature type="signal peptide" evidence="5">
    <location>
        <begin position="1"/>
        <end position="28"/>
    </location>
</feature>
<evidence type="ECO:0000256" key="4">
    <source>
        <dbReference type="ARBA" id="ARBA00023157"/>
    </source>
</evidence>
<dbReference type="InterPro" id="IPR011990">
    <property type="entry name" value="TPR-like_helical_dom_sf"/>
</dbReference>
<evidence type="ECO:0000256" key="2">
    <source>
        <dbReference type="ARBA" id="ARBA00022729"/>
    </source>
</evidence>
<dbReference type="Pfam" id="PF17962">
    <property type="entry name" value="bMG6"/>
    <property type="match status" value="1"/>
</dbReference>
<keyword evidence="8" id="KW-1185">Reference proteome</keyword>
<comment type="caution">
    <text evidence="7">The sequence shown here is derived from an EMBL/GenBank/DDBJ whole genome shotgun (WGS) entry which is preliminary data.</text>
</comment>
<dbReference type="Gene3D" id="1.25.40.10">
    <property type="entry name" value="Tetratricopeptide repeat domain"/>
    <property type="match status" value="1"/>
</dbReference>
<dbReference type="PIRSF" id="PIRSF038980">
    <property type="entry name" value="A2M_bac"/>
    <property type="match status" value="1"/>
</dbReference>
<dbReference type="Pfam" id="PF07678">
    <property type="entry name" value="TED_complement"/>
    <property type="match status" value="1"/>
</dbReference>
<reference evidence="7 8" key="1">
    <citation type="submission" date="2020-07" db="EMBL/GenBank/DDBJ databases">
        <title>Stappia sp., F7233, whole genome shotgun sequencing project.</title>
        <authorList>
            <person name="Jiang S."/>
            <person name="Liu Z.W."/>
            <person name="Du Z.J."/>
        </authorList>
    </citation>
    <scope>NUCLEOTIDE SEQUENCE [LARGE SCALE GENOMIC DNA]</scope>
    <source>
        <strain evidence="7 8">F7233</strain>
    </source>
</reference>
<evidence type="ECO:0000313" key="7">
    <source>
        <dbReference type="EMBL" id="MBA5778068.1"/>
    </source>
</evidence>
<dbReference type="InterPro" id="IPR011625">
    <property type="entry name" value="A2M_N_BRD"/>
</dbReference>
<dbReference type="SMART" id="SM01419">
    <property type="entry name" value="Thiol-ester_cl"/>
    <property type="match status" value="1"/>
</dbReference>
<dbReference type="PANTHER" id="PTHR40094">
    <property type="entry name" value="ALPHA-2-MACROGLOBULIN HOMOLOG"/>
    <property type="match status" value="1"/>
</dbReference>
<dbReference type="InterPro" id="IPR000177">
    <property type="entry name" value="Apple"/>
</dbReference>
<dbReference type="RefSeq" id="WP_182166089.1">
    <property type="nucleotide sequence ID" value="NZ_JACFXV010000054.1"/>
</dbReference>
<dbReference type="InterPro" id="IPR026284">
    <property type="entry name" value="A2MG_proteobact"/>
</dbReference>
<dbReference type="CDD" id="cd02891">
    <property type="entry name" value="A2M_like"/>
    <property type="match status" value="1"/>
</dbReference>
<gene>
    <name evidence="7" type="ORF">H2509_13140</name>
</gene>
<dbReference type="SUPFAM" id="SSF48239">
    <property type="entry name" value="Terpenoid cyclases/Protein prenyltransferases"/>
    <property type="match status" value="1"/>
</dbReference>
<dbReference type="GO" id="GO:0006508">
    <property type="term" value="P:proteolysis"/>
    <property type="evidence" value="ECO:0007669"/>
    <property type="project" value="InterPro"/>
</dbReference>
<dbReference type="InterPro" id="IPR041246">
    <property type="entry name" value="Bact_MG10"/>
</dbReference>
<dbReference type="SMART" id="SM01360">
    <property type="entry name" value="A2M"/>
    <property type="match status" value="1"/>
</dbReference>
<dbReference type="InterPro" id="IPR003609">
    <property type="entry name" value="Pan_app"/>
</dbReference>
<evidence type="ECO:0000256" key="1">
    <source>
        <dbReference type="ARBA" id="ARBA00010556"/>
    </source>
</evidence>
<evidence type="ECO:0000259" key="6">
    <source>
        <dbReference type="PROSITE" id="PS50948"/>
    </source>
</evidence>
<organism evidence="7 8">
    <name type="scientific">Stappia albiluteola</name>
    <dbReference type="NCBI Taxonomy" id="2758565"/>
    <lineage>
        <taxon>Bacteria</taxon>
        <taxon>Pseudomonadati</taxon>
        <taxon>Pseudomonadota</taxon>
        <taxon>Alphaproteobacteria</taxon>
        <taxon>Hyphomicrobiales</taxon>
        <taxon>Stappiaceae</taxon>
        <taxon>Stappia</taxon>
    </lineage>
</organism>
<dbReference type="SMART" id="SM00223">
    <property type="entry name" value="APPLE"/>
    <property type="match status" value="1"/>
</dbReference>
<dbReference type="Proteomes" id="UP000541109">
    <property type="component" value="Unassembled WGS sequence"/>
</dbReference>
<dbReference type="Gene3D" id="2.60.40.1930">
    <property type="match status" value="1"/>
</dbReference>
<dbReference type="InterPro" id="IPR002890">
    <property type="entry name" value="MG2"/>
</dbReference>
<evidence type="ECO:0000313" key="8">
    <source>
        <dbReference type="Proteomes" id="UP000541109"/>
    </source>
</evidence>
<dbReference type="InterPro" id="IPR008930">
    <property type="entry name" value="Terpenoid_cyclase/PrenylTrfase"/>
</dbReference>
<feature type="chain" id="PRO_5032570014" evidence="5">
    <location>
        <begin position="29"/>
        <end position="1828"/>
    </location>
</feature>
<dbReference type="Gene3D" id="3.50.4.10">
    <property type="entry name" value="Hepatocyte Growth Factor"/>
    <property type="match status" value="1"/>
</dbReference>
<protein>
    <submittedName>
        <fullName evidence="7">Alpha-2-macroglobulin</fullName>
    </submittedName>
</protein>
<dbReference type="InterPro" id="IPR011626">
    <property type="entry name" value="Alpha-macroglobulin_TED"/>
</dbReference>
<dbReference type="GO" id="GO:0005615">
    <property type="term" value="C:extracellular space"/>
    <property type="evidence" value="ECO:0007669"/>
    <property type="project" value="InterPro"/>
</dbReference>
<dbReference type="PANTHER" id="PTHR40094:SF1">
    <property type="entry name" value="UBIQUITIN DOMAIN-CONTAINING PROTEIN"/>
    <property type="match status" value="1"/>
</dbReference>
<dbReference type="Pfam" id="PF17972">
    <property type="entry name" value="bMG5"/>
    <property type="match status" value="1"/>
</dbReference>
<dbReference type="Gene3D" id="1.50.10.20">
    <property type="match status" value="1"/>
</dbReference>
<dbReference type="InterPro" id="IPR049120">
    <property type="entry name" value="A2M_bMG2"/>
</dbReference>
<dbReference type="CDD" id="cd01100">
    <property type="entry name" value="APPLE_Factor_XI_like"/>
    <property type="match status" value="1"/>
</dbReference>
<evidence type="ECO:0000256" key="5">
    <source>
        <dbReference type="SAM" id="SignalP"/>
    </source>
</evidence>
<keyword evidence="3" id="KW-0677">Repeat</keyword>
<dbReference type="GO" id="GO:0004866">
    <property type="term" value="F:endopeptidase inhibitor activity"/>
    <property type="evidence" value="ECO:0007669"/>
    <property type="project" value="InterPro"/>
</dbReference>
<dbReference type="InterPro" id="IPR041462">
    <property type="entry name" value="Bact_A2M_MG6"/>
</dbReference>
<dbReference type="SMART" id="SM01359">
    <property type="entry name" value="A2M_N_2"/>
    <property type="match status" value="1"/>
</dbReference>
<sequence length="1828" mass="196338">MLKPTIFATVIAGAAILFGATLPGAVQAQERRIVTVEDADYFGADFETLKDVDLEACKASCLDNRMCRAFTYNVQARWCFLKSDIGNLQSFAGAVAGRVVEIEAAASVSLDQREQELAFVSQPFRDEAKRLSRQLPRLFNPGGETLASLRQQGYGALGQSLNSEAQRAFSQALVLAPEDYDLWRGLTFSLLRQEPSDWQLREEVYELGTSAAQNAYLRSRASAEQAEALDLLGSALSRRQAWKPVIKAWRQALALDERPGLRERLQRMVDEHGFRILDHQVDSDAANPRICVVFSDDLPRNSDMSAFVRVTGEGAVAVEAEGSQVCVDGVRHGARYSLLIRSGLPAADGETLERTAELNVYVRDRTPSVRFLGRAYVLPAGKDATIPIVSVNTGEVETEIYRIGDRALASALRDRKFLVQLDGYTAGQVREDYGEAVWKGVVETRSELNTDVTTAIPLDDIGLEKKPGIYAMTARARNDKASQWGPWATQWFLVSDLGLATYSGSDGITASVRSLASAGAVEGANIRLVAVNNEILGAARTDAQGFARFAPGLARGRGGQAPALLVAETEVGDYAFLDLGKPAFDLSDRGVEGRPAAGPIDIFAWTERGVYRPGETVHASALARDGKADALGGLPLTFVFERPDGVEHARMQVADEGLGGRSHALHLPAAIQQGAWTLKVYADPKGQPVAEKSFLVEDFQPERVDFDLETDVQALDPLNLPQIAIDARFLYGAPAAGQRLEGEVIVSPSHESDAYPGYRFGLEDEETYASRAAIEDGNATDGDGRLTFVPPLPQLADTTGLRNAEIVARLVEAGGRFVERRITLPILSDGPRIGIKPAFEDGVEEGGPAEFDVIAIGADGARVAADGLAWTLLKVDRRFQWYRVDGRWNYEPVTTTRRVANGTLDVAPGEPSRLSLPVEWGGYRLEIVRDGADSMATSISFNAGWYVSSASSETPDFLDAGLDKPRYRVGETALLRLKPRFDGTAVVNVLSDRLIATKVVEVTGDSAEVPLEVTEEWGAGAYVTAALYRPMDIEANRMPARAIGLQWLGVDPQDRALEVSLDAPERILPQTTLDVGIRIANLSAGEEAYLALAAVDVGILNLTGYRAPDPEAWYFGQRRLGMDLRDLYGQLIDRTAGERGRVRSGGDGVGLRPGAPPPQEAPLALFSGIVAVDDNGEAQVSFDIPDFNGTVKLMAVAWSARGVGNAERDVISRSPVVLSASLPRFLAPGDRSRLLVEIDNVDGPAGDYSVSASVTGPLLVDDGRTSRSLALDAKARDTLRLPIVAGSEEGDSELVVTVEGPDGIRAEKHLALGIRDTQPDVTRRSYVSLAPNGSLTLDADALAGLKPASASVSLSAGNAARINIAGLLDQLDRYPYGCTEQLTSRALPLLYLNEVAVSAGLATDAAIRERVESAIVSVLANQSSNGSFGLWSSFGDSDTWLDAYVTDFLLRARERGYAVAEVALSSALDNLENRIAYASDFREGGEGIAYALYVLARSGRASIGDLRYYADQKLADFATPLAKGQVGASLALYGETGRAERAFETAVVDLEAGHSPQSRDDYGTPLRDGAGLLGYLSAARLPAVSPASLARYVAARQETRQALSTQDMAWLLLAAHELQADAGALDFAVDGTPLGGALTRRFAGANLAASPVRVENRGTAPGDALITVTGKPLEPEPAGGEGFTIEREVFDLDGNRIDAGTVAQNARLVVVVTVTADLDANGRLLVVDRLPGGITIDNPRLVRAGDLGGLDWLDPLSEVEHAEFRDDRFAVAIDQRRVSGDRYTFAYLARASTPGTYAHPPATVEDMYRPERAARTASGTFEIVGPDR</sequence>
<dbReference type="Pfam" id="PF01835">
    <property type="entry name" value="MG2"/>
    <property type="match status" value="1"/>
</dbReference>
<evidence type="ECO:0000256" key="3">
    <source>
        <dbReference type="ARBA" id="ARBA00022737"/>
    </source>
</evidence>
<dbReference type="Pfam" id="PF07703">
    <property type="entry name" value="A2M_BRD"/>
    <property type="match status" value="1"/>
</dbReference>
<feature type="domain" description="Apple" evidence="6">
    <location>
        <begin position="28"/>
        <end position="106"/>
    </location>
</feature>
<dbReference type="PROSITE" id="PS50948">
    <property type="entry name" value="PAN"/>
    <property type="match status" value="1"/>
</dbReference>
<keyword evidence="4" id="KW-1015">Disulfide bond</keyword>
<dbReference type="Pfam" id="PF21142">
    <property type="entry name" value="A2M_bMG2"/>
    <property type="match status" value="1"/>
</dbReference>
<dbReference type="Pfam" id="PF00207">
    <property type="entry name" value="A2M"/>
    <property type="match status" value="1"/>
</dbReference>
<name>A0A839AGA2_9HYPH</name>
<dbReference type="Pfam" id="PF11974">
    <property type="entry name" value="bMG3"/>
    <property type="match status" value="1"/>
</dbReference>
<dbReference type="Pfam" id="PF00024">
    <property type="entry name" value="PAN_1"/>
    <property type="match status" value="1"/>
</dbReference>
<dbReference type="SUPFAM" id="SSF57414">
    <property type="entry name" value="Hairpin loop containing domain-like"/>
    <property type="match status" value="1"/>
</dbReference>
<dbReference type="InterPro" id="IPR041203">
    <property type="entry name" value="Bact_A2M_MG5"/>
</dbReference>
<dbReference type="InterPro" id="IPR051802">
    <property type="entry name" value="YfhM-like"/>
</dbReference>
<dbReference type="InterPro" id="IPR001599">
    <property type="entry name" value="Macroglobln_a2"/>
</dbReference>
<dbReference type="EMBL" id="JACFXV010000054">
    <property type="protein sequence ID" value="MBA5778068.1"/>
    <property type="molecule type" value="Genomic_DNA"/>
</dbReference>
<proteinExistence type="inferred from homology"/>
<keyword evidence="2 5" id="KW-0732">Signal</keyword>